<sequence>MMCKIVAGRLSTIGILFLLLVHGVGGSTISLRKARLAITKIEKKKSVNVEAFGSKGWDAPPVSPQIILSEDHKMKVSMEFFDSNADSPVFPKQVFVRFRDNDSGEFADFITKKSGSSVLTDLPFQKFSAQEPELWRDFASFTMSILVGDVRMDGVNIWTVCEDVLFVYNRPESPPLKSAFDFDISVKKSLQPEFAVDRSSIVPTAPAPIVFLFCILTVTPFLGLIIVWSVLGALPPRVPASPSVGIFLLSLAAVLVVLIRFWLEWNIIQTAKWILFIMVPLLPSGFRALSLQKLERDGTDESEVAKKDE</sequence>
<evidence type="ECO:0000256" key="7">
    <source>
        <dbReference type="ARBA" id="ARBA00022824"/>
    </source>
</evidence>
<comment type="caution">
    <text evidence="16">The sequence shown here is derived from an EMBL/GenBank/DDBJ whole genome shotgun (WGS) entry which is preliminary data.</text>
</comment>
<dbReference type="Proteomes" id="UP001157974">
    <property type="component" value="Unassembled WGS sequence"/>
</dbReference>
<keyword evidence="5 12" id="KW-0812">Transmembrane</keyword>
<protein>
    <recommendedName>
        <fullName evidence="11">Ribophorin II</fullName>
    </recommendedName>
    <alternativeName>
        <fullName evidence="10">Ribophorin-2</fullName>
    </alternativeName>
</protein>
<reference evidence="16 17" key="1">
    <citation type="journal article" date="2023" name="Nat. Commun.">
        <title>Origin of minicircular mitochondrial genomes in red algae.</title>
        <authorList>
            <person name="Lee Y."/>
            <person name="Cho C.H."/>
            <person name="Lee Y.M."/>
            <person name="Park S.I."/>
            <person name="Yang J.H."/>
            <person name="West J.A."/>
            <person name="Bhattacharya D."/>
            <person name="Yoon H.S."/>
        </authorList>
    </citation>
    <scope>NUCLEOTIDE SEQUENCE [LARGE SCALE GENOMIC DNA]</scope>
    <source>
        <strain evidence="16 17">CCMP1338</strain>
        <tissue evidence="16">Whole cell</tissue>
    </source>
</reference>
<gene>
    <name evidence="16" type="ORF">NDN08_005740</name>
</gene>
<evidence type="ECO:0000256" key="5">
    <source>
        <dbReference type="ARBA" id="ARBA00022692"/>
    </source>
</evidence>
<feature type="chain" id="PRO_5044201289" description="Ribophorin II" evidence="13">
    <location>
        <begin position="27"/>
        <end position="309"/>
    </location>
</feature>
<evidence type="ECO:0000256" key="2">
    <source>
        <dbReference type="ARBA" id="ARBA00004477"/>
    </source>
</evidence>
<comment type="pathway">
    <text evidence="3">Protein modification; protein glycosylation.</text>
</comment>
<feature type="domain" description="Ribophorin II third" evidence="14">
    <location>
        <begin position="69"/>
        <end position="159"/>
    </location>
</feature>
<dbReference type="PANTHER" id="PTHR12640:SF0">
    <property type="entry name" value="DOLICHYL-DIPHOSPHOOLIGOSACCHARIDE--PROTEIN GLYCOSYLTRANSFERASE SUBUNIT 2"/>
    <property type="match status" value="1"/>
</dbReference>
<organism evidence="16 17">
    <name type="scientific">Rhodosorus marinus</name>
    <dbReference type="NCBI Taxonomy" id="101924"/>
    <lineage>
        <taxon>Eukaryota</taxon>
        <taxon>Rhodophyta</taxon>
        <taxon>Stylonematophyceae</taxon>
        <taxon>Stylonematales</taxon>
        <taxon>Stylonemataceae</taxon>
        <taxon>Rhodosorus</taxon>
    </lineage>
</organism>
<accession>A0AAV8V530</accession>
<evidence type="ECO:0000256" key="8">
    <source>
        <dbReference type="ARBA" id="ARBA00022989"/>
    </source>
</evidence>
<dbReference type="Pfam" id="PF23860">
    <property type="entry name" value="Ribophorin_II_3rd"/>
    <property type="match status" value="1"/>
</dbReference>
<evidence type="ECO:0000256" key="3">
    <source>
        <dbReference type="ARBA" id="ARBA00004922"/>
    </source>
</evidence>
<proteinExistence type="inferred from homology"/>
<evidence type="ECO:0000256" key="9">
    <source>
        <dbReference type="ARBA" id="ARBA00023136"/>
    </source>
</evidence>
<evidence type="ECO:0000259" key="15">
    <source>
        <dbReference type="Pfam" id="PF25147"/>
    </source>
</evidence>
<feature type="transmembrane region" description="Helical" evidence="12">
    <location>
        <begin position="209"/>
        <end position="231"/>
    </location>
</feature>
<evidence type="ECO:0000259" key="14">
    <source>
        <dbReference type="Pfam" id="PF23860"/>
    </source>
</evidence>
<feature type="transmembrane region" description="Helical" evidence="12">
    <location>
        <begin position="243"/>
        <end position="263"/>
    </location>
</feature>
<dbReference type="Pfam" id="PF25147">
    <property type="entry name" value="Ribophorin_II_C"/>
    <property type="match status" value="1"/>
</dbReference>
<feature type="domain" description="Ribophorin II C-terminal" evidence="15">
    <location>
        <begin position="205"/>
        <end position="291"/>
    </location>
</feature>
<evidence type="ECO:0000256" key="4">
    <source>
        <dbReference type="ARBA" id="ARBA00009038"/>
    </source>
</evidence>
<dbReference type="EMBL" id="JAMWBK010000001">
    <property type="protein sequence ID" value="KAJ8909042.1"/>
    <property type="molecule type" value="Genomic_DNA"/>
</dbReference>
<evidence type="ECO:0000256" key="10">
    <source>
        <dbReference type="ARBA" id="ARBA00030078"/>
    </source>
</evidence>
<comment type="similarity">
    <text evidence="4">Belongs to the SWP1 family.</text>
</comment>
<evidence type="ECO:0000313" key="16">
    <source>
        <dbReference type="EMBL" id="KAJ8909042.1"/>
    </source>
</evidence>
<name>A0AAV8V530_9RHOD</name>
<dbReference type="PANTHER" id="PTHR12640">
    <property type="entry name" value="RIBOPHORIN II"/>
    <property type="match status" value="1"/>
</dbReference>
<evidence type="ECO:0000313" key="17">
    <source>
        <dbReference type="Proteomes" id="UP001157974"/>
    </source>
</evidence>
<evidence type="ECO:0000256" key="11">
    <source>
        <dbReference type="ARBA" id="ARBA00032139"/>
    </source>
</evidence>
<dbReference type="InterPro" id="IPR055374">
    <property type="entry name" value="Ribophorin_II_3rd"/>
</dbReference>
<dbReference type="GO" id="GO:0008250">
    <property type="term" value="C:oligosaccharyltransferase complex"/>
    <property type="evidence" value="ECO:0007669"/>
    <property type="project" value="InterPro"/>
</dbReference>
<evidence type="ECO:0000256" key="1">
    <source>
        <dbReference type="ARBA" id="ARBA00002791"/>
    </source>
</evidence>
<keyword evidence="8 12" id="KW-1133">Transmembrane helix</keyword>
<evidence type="ECO:0000256" key="12">
    <source>
        <dbReference type="SAM" id="Phobius"/>
    </source>
</evidence>
<keyword evidence="17" id="KW-1185">Reference proteome</keyword>
<dbReference type="AlphaFoldDB" id="A0AAV8V530"/>
<keyword evidence="6 13" id="KW-0732">Signal</keyword>
<feature type="signal peptide" evidence="13">
    <location>
        <begin position="1"/>
        <end position="26"/>
    </location>
</feature>
<keyword evidence="7" id="KW-0256">Endoplasmic reticulum</keyword>
<keyword evidence="9 12" id="KW-0472">Membrane</keyword>
<dbReference type="GO" id="GO:0006487">
    <property type="term" value="P:protein N-linked glycosylation"/>
    <property type="evidence" value="ECO:0007669"/>
    <property type="project" value="TreeGrafter"/>
</dbReference>
<dbReference type="InterPro" id="IPR008814">
    <property type="entry name" value="Swp1"/>
</dbReference>
<comment type="subcellular location">
    <subcellularLocation>
        <location evidence="2">Endoplasmic reticulum membrane</location>
        <topology evidence="2">Multi-pass membrane protein</topology>
    </subcellularLocation>
</comment>
<evidence type="ECO:0000256" key="6">
    <source>
        <dbReference type="ARBA" id="ARBA00022729"/>
    </source>
</evidence>
<evidence type="ECO:0000256" key="13">
    <source>
        <dbReference type="SAM" id="SignalP"/>
    </source>
</evidence>
<comment type="function">
    <text evidence="1">Subunit of the oligosaccharyl transferase (OST) complex that catalyzes the initial transfer of a defined glycan (Glc(3)Man(9)GlcNAc(2) in eukaryotes) from the lipid carrier dolichol-pyrophosphate to an asparagine residue within an Asn-X-Ser/Thr consensus motif in nascent polypeptide chains, the first step in protein N-glycosylation. N-glycosylation occurs cotranslationally and the complex associates with the Sec61 complex at the channel-forming translocon complex that mediates protein translocation across the endoplasmic reticulum (ER). All subunits are required for a maximal enzyme activity.</text>
</comment>
<dbReference type="InterPro" id="IPR056790">
    <property type="entry name" value="Ribophorin_II_C"/>
</dbReference>